<evidence type="ECO:0000313" key="3">
    <source>
        <dbReference type="EMBL" id="CAL5008464.1"/>
    </source>
</evidence>
<dbReference type="Proteomes" id="UP001497457">
    <property type="component" value="Chromosome 27b"/>
</dbReference>
<gene>
    <name evidence="3" type="ORF">URODEC1_LOCUS69009</name>
</gene>
<dbReference type="InterPro" id="IPR001810">
    <property type="entry name" value="F-box_dom"/>
</dbReference>
<dbReference type="Gene3D" id="3.80.10.10">
    <property type="entry name" value="Ribonuclease Inhibitor"/>
    <property type="match status" value="1"/>
</dbReference>
<reference evidence="4" key="1">
    <citation type="submission" date="2024-06" db="EMBL/GenBank/DDBJ databases">
        <authorList>
            <person name="Ryan C."/>
        </authorList>
    </citation>
    <scope>NUCLEOTIDE SEQUENCE [LARGE SCALE GENOMIC DNA]</scope>
</reference>
<name>A0ABC9BUC6_9POAL</name>
<dbReference type="InterPro" id="IPR053781">
    <property type="entry name" value="F-box_AtFBL13-like"/>
</dbReference>
<sequence length="345" mass="38661">MRRKDKAILRPPRPKRRRLDYDEFRRQLLPQTPPRPLELEEEDDAGQPRPRVDLISRLPDDILGEVISLLPSADGTRTQLLSRRWRPLWRSAPLNLHAKTFAAAAAILSIHRGGTSRRFSLTCPGGEEEDDALIDDPAAPSLLRFSPTLHVLSLCCRHGSLEFPTESAALDFPHLEQMTLHGVSISENILHGFLSGCPVLRSLVLGDNAGLRHLRLRSPTLRSISVSDGHGDYGGKLEEVVVEDAPLLERLITDGFMCGLLIRVVQAPKLKIFGYVGDGTDEYDHQSRTWVFKKMELVSLPIPMRTVKILALDVVPDNLDGVIDFLTWFSCVEKLHVVCTHFNPC</sequence>
<dbReference type="CDD" id="cd22160">
    <property type="entry name" value="F-box_AtFBL13-like"/>
    <property type="match status" value="1"/>
</dbReference>
<dbReference type="InterPro" id="IPR055411">
    <property type="entry name" value="LRR_FXL15/At3g58940/PEG3-like"/>
</dbReference>
<proteinExistence type="predicted"/>
<dbReference type="InterPro" id="IPR032675">
    <property type="entry name" value="LRR_dom_sf"/>
</dbReference>
<dbReference type="PROSITE" id="PS50181">
    <property type="entry name" value="FBOX"/>
    <property type="match status" value="1"/>
</dbReference>
<evidence type="ECO:0000313" key="4">
    <source>
        <dbReference type="Proteomes" id="UP001497457"/>
    </source>
</evidence>
<protein>
    <recommendedName>
        <fullName evidence="2">F-box domain-containing protein</fullName>
    </recommendedName>
</protein>
<feature type="domain" description="F-box" evidence="2">
    <location>
        <begin position="52"/>
        <end position="101"/>
    </location>
</feature>
<dbReference type="SUPFAM" id="SSF52047">
    <property type="entry name" value="RNI-like"/>
    <property type="match status" value="1"/>
</dbReference>
<feature type="region of interest" description="Disordered" evidence="1">
    <location>
        <begin position="1"/>
        <end position="51"/>
    </location>
</feature>
<keyword evidence="4" id="KW-1185">Reference proteome</keyword>
<dbReference type="InterPro" id="IPR055302">
    <property type="entry name" value="F-box_dom-containing"/>
</dbReference>
<dbReference type="Pfam" id="PF24758">
    <property type="entry name" value="LRR_At5g56370"/>
    <property type="match status" value="1"/>
</dbReference>
<dbReference type="PANTHER" id="PTHR32141:SF150">
    <property type="entry name" value="FBD DOMAIN-CONTAINING PROTEIN"/>
    <property type="match status" value="1"/>
</dbReference>
<dbReference type="SUPFAM" id="SSF81383">
    <property type="entry name" value="F-box domain"/>
    <property type="match status" value="1"/>
</dbReference>
<dbReference type="InterPro" id="IPR036047">
    <property type="entry name" value="F-box-like_dom_sf"/>
</dbReference>
<reference evidence="3 4" key="2">
    <citation type="submission" date="2024-10" db="EMBL/GenBank/DDBJ databases">
        <authorList>
            <person name="Ryan C."/>
        </authorList>
    </citation>
    <scope>NUCLEOTIDE SEQUENCE [LARGE SCALE GENOMIC DNA]</scope>
</reference>
<dbReference type="PANTHER" id="PTHR32141">
    <property type="match status" value="1"/>
</dbReference>
<accession>A0ABC9BUC6</accession>
<dbReference type="AlphaFoldDB" id="A0ABC9BUC6"/>
<evidence type="ECO:0000256" key="1">
    <source>
        <dbReference type="SAM" id="MobiDB-lite"/>
    </source>
</evidence>
<dbReference type="EMBL" id="OZ075137">
    <property type="protein sequence ID" value="CAL5008464.1"/>
    <property type="molecule type" value="Genomic_DNA"/>
</dbReference>
<organism evidence="3 4">
    <name type="scientific">Urochloa decumbens</name>
    <dbReference type="NCBI Taxonomy" id="240449"/>
    <lineage>
        <taxon>Eukaryota</taxon>
        <taxon>Viridiplantae</taxon>
        <taxon>Streptophyta</taxon>
        <taxon>Embryophyta</taxon>
        <taxon>Tracheophyta</taxon>
        <taxon>Spermatophyta</taxon>
        <taxon>Magnoliopsida</taxon>
        <taxon>Liliopsida</taxon>
        <taxon>Poales</taxon>
        <taxon>Poaceae</taxon>
        <taxon>PACMAD clade</taxon>
        <taxon>Panicoideae</taxon>
        <taxon>Panicodae</taxon>
        <taxon>Paniceae</taxon>
        <taxon>Melinidinae</taxon>
        <taxon>Urochloa</taxon>
    </lineage>
</organism>
<dbReference type="Pfam" id="PF00646">
    <property type="entry name" value="F-box"/>
    <property type="match status" value="1"/>
</dbReference>
<dbReference type="Gene3D" id="1.20.1280.50">
    <property type="match status" value="1"/>
</dbReference>
<evidence type="ECO:0000259" key="2">
    <source>
        <dbReference type="PROSITE" id="PS50181"/>
    </source>
</evidence>